<dbReference type="GeneID" id="36581233"/>
<proteinExistence type="predicted"/>
<dbReference type="InterPro" id="IPR010730">
    <property type="entry name" value="HET"/>
</dbReference>
<dbReference type="AlphaFoldDB" id="A0A2J6SPF8"/>
<dbReference type="Proteomes" id="UP000235371">
    <property type="component" value="Unassembled WGS sequence"/>
</dbReference>
<feature type="domain" description="Heterokaryon incompatibility" evidence="1">
    <location>
        <begin position="47"/>
        <end position="131"/>
    </location>
</feature>
<gene>
    <name evidence="2" type="ORF">K444DRAFT_487991</name>
</gene>
<dbReference type="EMBL" id="KZ613899">
    <property type="protein sequence ID" value="PMD52600.1"/>
    <property type="molecule type" value="Genomic_DNA"/>
</dbReference>
<protein>
    <recommendedName>
        <fullName evidence="1">Heterokaryon incompatibility domain-containing protein</fullName>
    </recommendedName>
</protein>
<reference evidence="2 3" key="1">
    <citation type="submission" date="2016-04" db="EMBL/GenBank/DDBJ databases">
        <title>A degradative enzymes factory behind the ericoid mycorrhizal symbiosis.</title>
        <authorList>
            <consortium name="DOE Joint Genome Institute"/>
            <person name="Martino E."/>
            <person name="Morin E."/>
            <person name="Grelet G."/>
            <person name="Kuo A."/>
            <person name="Kohler A."/>
            <person name="Daghino S."/>
            <person name="Barry K."/>
            <person name="Choi C."/>
            <person name="Cichocki N."/>
            <person name="Clum A."/>
            <person name="Copeland A."/>
            <person name="Hainaut M."/>
            <person name="Haridas S."/>
            <person name="Labutti K."/>
            <person name="Lindquist E."/>
            <person name="Lipzen A."/>
            <person name="Khouja H.-R."/>
            <person name="Murat C."/>
            <person name="Ohm R."/>
            <person name="Olson A."/>
            <person name="Spatafora J."/>
            <person name="Veneault-Fourrey C."/>
            <person name="Henrissat B."/>
            <person name="Grigoriev I."/>
            <person name="Martin F."/>
            <person name="Perotto S."/>
        </authorList>
    </citation>
    <scope>NUCLEOTIDE SEQUENCE [LARGE SCALE GENOMIC DNA]</scope>
    <source>
        <strain evidence="2 3">E</strain>
    </source>
</reference>
<dbReference type="RefSeq" id="XP_024729504.1">
    <property type="nucleotide sequence ID" value="XM_024873153.1"/>
</dbReference>
<dbReference type="PANTHER" id="PTHR24148:SF79">
    <property type="entry name" value="HETEROKARYON INCOMPATIBILITY DOMAIN-CONTAINING PROTEIN"/>
    <property type="match status" value="1"/>
</dbReference>
<sequence>MSEFIYSPIPASSGGFRILRLRPGSPDNSVECDLIIAQLDSSNLLPYDALSYFWGDPDDREAITVHGREQHVTRNLHAALRQLRSVSRDRLLWADAVCINQNDAEEKGKQVQLMRDIYRKAERTIVWLGEGSIFT</sequence>
<evidence type="ECO:0000313" key="2">
    <source>
        <dbReference type="EMBL" id="PMD52600.1"/>
    </source>
</evidence>
<keyword evidence="3" id="KW-1185">Reference proteome</keyword>
<evidence type="ECO:0000313" key="3">
    <source>
        <dbReference type="Proteomes" id="UP000235371"/>
    </source>
</evidence>
<organism evidence="2 3">
    <name type="scientific">Hyaloscypha bicolor E</name>
    <dbReference type="NCBI Taxonomy" id="1095630"/>
    <lineage>
        <taxon>Eukaryota</taxon>
        <taxon>Fungi</taxon>
        <taxon>Dikarya</taxon>
        <taxon>Ascomycota</taxon>
        <taxon>Pezizomycotina</taxon>
        <taxon>Leotiomycetes</taxon>
        <taxon>Helotiales</taxon>
        <taxon>Hyaloscyphaceae</taxon>
        <taxon>Hyaloscypha</taxon>
        <taxon>Hyaloscypha bicolor</taxon>
    </lineage>
</organism>
<feature type="non-terminal residue" evidence="2">
    <location>
        <position position="135"/>
    </location>
</feature>
<dbReference type="OrthoDB" id="3553147at2759"/>
<dbReference type="InParanoid" id="A0A2J6SPF8"/>
<dbReference type="InterPro" id="IPR052895">
    <property type="entry name" value="HetReg/Transcr_Mod"/>
</dbReference>
<dbReference type="Pfam" id="PF06985">
    <property type="entry name" value="HET"/>
    <property type="match status" value="1"/>
</dbReference>
<name>A0A2J6SPF8_9HELO</name>
<evidence type="ECO:0000259" key="1">
    <source>
        <dbReference type="Pfam" id="PF06985"/>
    </source>
</evidence>
<accession>A0A2J6SPF8</accession>
<dbReference type="PANTHER" id="PTHR24148">
    <property type="entry name" value="ANKYRIN REPEAT DOMAIN-CONTAINING PROTEIN 39 HOMOLOG-RELATED"/>
    <property type="match status" value="1"/>
</dbReference>
<dbReference type="STRING" id="1095630.A0A2J6SPF8"/>